<evidence type="ECO:0000256" key="1">
    <source>
        <dbReference type="ARBA" id="ARBA00001946"/>
    </source>
</evidence>
<dbReference type="InterPro" id="IPR023198">
    <property type="entry name" value="PGP-like_dom2"/>
</dbReference>
<dbReference type="SFLD" id="SFLDG01129">
    <property type="entry name" value="C1.5:_HAD__Beta-PGM__Phosphata"/>
    <property type="match status" value="1"/>
</dbReference>
<dbReference type="Pfam" id="PF13419">
    <property type="entry name" value="HAD_2"/>
    <property type="match status" value="1"/>
</dbReference>
<dbReference type="Proteomes" id="UP000594759">
    <property type="component" value="Chromosome"/>
</dbReference>
<dbReference type="RefSeq" id="WP_196099712.1">
    <property type="nucleotide sequence ID" value="NZ_CP064939.1"/>
</dbReference>
<dbReference type="SUPFAM" id="SSF56784">
    <property type="entry name" value="HAD-like"/>
    <property type="match status" value="1"/>
</dbReference>
<evidence type="ECO:0000313" key="7">
    <source>
        <dbReference type="Proteomes" id="UP000594759"/>
    </source>
</evidence>
<dbReference type="GO" id="GO:0046872">
    <property type="term" value="F:metal ion binding"/>
    <property type="evidence" value="ECO:0007669"/>
    <property type="project" value="UniProtKB-KW"/>
</dbReference>
<dbReference type="AlphaFoldDB" id="A0A7S9L170"/>
<dbReference type="InterPro" id="IPR036412">
    <property type="entry name" value="HAD-like_sf"/>
</dbReference>
<dbReference type="GO" id="GO:0003824">
    <property type="term" value="F:catalytic activity"/>
    <property type="evidence" value="ECO:0007669"/>
    <property type="project" value="UniProtKB-ARBA"/>
</dbReference>
<reference evidence="6 7" key="1">
    <citation type="submission" date="2020-11" db="EMBL/GenBank/DDBJ databases">
        <title>Pedobacter endophytica, an endophytic bacteria isolated form Carex pumila.</title>
        <authorList>
            <person name="Peng Y."/>
            <person name="Jiang L."/>
            <person name="Lee J."/>
        </authorList>
    </citation>
    <scope>NUCLEOTIDE SEQUENCE [LARGE SCALE GENOMIC DNA]</scope>
    <source>
        <strain evidence="6 7">JBR3-12</strain>
    </source>
</reference>
<keyword evidence="7" id="KW-1185">Reference proteome</keyword>
<sequence length="223" mass="25210">MQNFNFKPKAFLFDLNGTMINDMEYHTLAWQFVMNESLGENLDYETVKREMYGKNHEVLERVFGRGRFNTEQMDRLSIEKERRYQQSYLPHLALLDGLSAFLAKAKTHGILMAIASAAIPFNIDFVVDGLKIRDYLAAIVSADDVQHSKPDPETFLKAADALHVSPNDCLVFEDAPKGVESALNAGMKCIVLCTTHSAAEFEGYPNILGYIVNYNDQKLNSLF</sequence>
<dbReference type="InterPro" id="IPR023214">
    <property type="entry name" value="HAD_sf"/>
</dbReference>
<evidence type="ECO:0000256" key="2">
    <source>
        <dbReference type="ARBA" id="ARBA00006171"/>
    </source>
</evidence>
<organism evidence="6 7">
    <name type="scientific">Pedobacter endophyticus</name>
    <dbReference type="NCBI Taxonomy" id="2789740"/>
    <lineage>
        <taxon>Bacteria</taxon>
        <taxon>Pseudomonadati</taxon>
        <taxon>Bacteroidota</taxon>
        <taxon>Sphingobacteriia</taxon>
        <taxon>Sphingobacteriales</taxon>
        <taxon>Sphingobacteriaceae</taxon>
        <taxon>Pedobacter</taxon>
    </lineage>
</organism>
<dbReference type="InterPro" id="IPR041492">
    <property type="entry name" value="HAD_2"/>
</dbReference>
<name>A0A7S9L170_9SPHI</name>
<comment type="similarity">
    <text evidence="2">Belongs to the HAD-like hydrolase superfamily. CbbY/CbbZ/Gph/YieH family.</text>
</comment>
<evidence type="ECO:0000256" key="5">
    <source>
        <dbReference type="ARBA" id="ARBA00023277"/>
    </source>
</evidence>
<gene>
    <name evidence="6" type="ORF">IZT61_02960</name>
</gene>
<dbReference type="PANTHER" id="PTHR46193">
    <property type="entry name" value="6-PHOSPHOGLUCONATE PHOSPHATASE"/>
    <property type="match status" value="1"/>
</dbReference>
<dbReference type="InterPro" id="IPR051600">
    <property type="entry name" value="Beta-PGM-like"/>
</dbReference>
<dbReference type="EMBL" id="CP064939">
    <property type="protein sequence ID" value="QPH40256.1"/>
    <property type="molecule type" value="Genomic_DNA"/>
</dbReference>
<keyword evidence="5" id="KW-0119">Carbohydrate metabolism</keyword>
<dbReference type="CDD" id="cd07505">
    <property type="entry name" value="HAD_BPGM-like"/>
    <property type="match status" value="1"/>
</dbReference>
<dbReference type="PANTHER" id="PTHR46193:SF18">
    <property type="entry name" value="HEXITOL PHOSPHATASE B"/>
    <property type="match status" value="1"/>
</dbReference>
<protein>
    <submittedName>
        <fullName evidence="6">HAD family phosphatase</fullName>
    </submittedName>
</protein>
<accession>A0A7S9L170</accession>
<evidence type="ECO:0000256" key="3">
    <source>
        <dbReference type="ARBA" id="ARBA00022723"/>
    </source>
</evidence>
<keyword evidence="3" id="KW-0479">Metal-binding</keyword>
<dbReference type="Gene3D" id="1.10.150.240">
    <property type="entry name" value="Putative phosphatase, domain 2"/>
    <property type="match status" value="1"/>
</dbReference>
<dbReference type="Gene3D" id="3.40.50.1000">
    <property type="entry name" value="HAD superfamily/HAD-like"/>
    <property type="match status" value="1"/>
</dbReference>
<dbReference type="InterPro" id="IPR006439">
    <property type="entry name" value="HAD-SF_hydro_IA"/>
</dbReference>
<keyword evidence="4" id="KW-0460">Magnesium</keyword>
<comment type="cofactor">
    <cofactor evidence="1">
        <name>Mg(2+)</name>
        <dbReference type="ChEBI" id="CHEBI:18420"/>
    </cofactor>
</comment>
<proteinExistence type="inferred from homology"/>
<dbReference type="KEGG" id="pex:IZT61_02960"/>
<dbReference type="SFLD" id="SFLDS00003">
    <property type="entry name" value="Haloacid_Dehalogenase"/>
    <property type="match status" value="1"/>
</dbReference>
<dbReference type="NCBIfam" id="TIGR01509">
    <property type="entry name" value="HAD-SF-IA-v3"/>
    <property type="match status" value="1"/>
</dbReference>
<evidence type="ECO:0000256" key="4">
    <source>
        <dbReference type="ARBA" id="ARBA00022842"/>
    </source>
</evidence>
<evidence type="ECO:0000313" key="6">
    <source>
        <dbReference type="EMBL" id="QPH40256.1"/>
    </source>
</evidence>